<evidence type="ECO:0000313" key="1">
    <source>
        <dbReference type="EMBL" id="QHT03101.1"/>
    </source>
</evidence>
<organism evidence="1">
    <name type="scientific">viral metagenome</name>
    <dbReference type="NCBI Taxonomy" id="1070528"/>
    <lineage>
        <taxon>unclassified sequences</taxon>
        <taxon>metagenomes</taxon>
        <taxon>organismal metagenomes</taxon>
    </lineage>
</organism>
<reference evidence="1" key="1">
    <citation type="journal article" date="2020" name="Nature">
        <title>Giant virus diversity and host interactions through global metagenomics.</title>
        <authorList>
            <person name="Schulz F."/>
            <person name="Roux S."/>
            <person name="Paez-Espino D."/>
            <person name="Jungbluth S."/>
            <person name="Walsh D.A."/>
            <person name="Denef V.J."/>
            <person name="McMahon K.D."/>
            <person name="Konstantinidis K.T."/>
            <person name="Eloe-Fadrosh E.A."/>
            <person name="Kyrpides N.C."/>
            <person name="Woyke T."/>
        </authorList>
    </citation>
    <scope>NUCLEOTIDE SEQUENCE</scope>
    <source>
        <strain evidence="1">GVMAG-M-3300020727-4</strain>
    </source>
</reference>
<dbReference type="AlphaFoldDB" id="A0A6C0CF95"/>
<sequence length="76" mass="8962">MEQVIQQAPANISVEDIETIFNKNNSNVNDTLTELWDIDMSSFIIEKKTTKWDEIRDTCDSFDFEMKNMIDKNRNV</sequence>
<dbReference type="EMBL" id="MN739405">
    <property type="protein sequence ID" value="QHT03101.1"/>
    <property type="molecule type" value="Genomic_DNA"/>
</dbReference>
<name>A0A6C0CF95_9ZZZZ</name>
<protein>
    <submittedName>
        <fullName evidence="1">Uncharacterized protein</fullName>
    </submittedName>
</protein>
<accession>A0A6C0CF95</accession>
<proteinExistence type="predicted"/>